<gene>
    <name evidence="3" type="ORF">BJ095_10345</name>
</gene>
<dbReference type="AlphaFoldDB" id="A0A318TXZ5"/>
<evidence type="ECO:0000259" key="2">
    <source>
        <dbReference type="Pfam" id="PF12395"/>
    </source>
</evidence>
<keyword evidence="4" id="KW-1185">Reference proteome</keyword>
<sequence length="337" mass="39376">MIEEIHKSIKDLSESDAKNLLLSMMFRIKMMQESKNSPEEILEQLNSIYDRIIDVAQNENHVERDYSTVHIVCGESPAGSLRVGLGHENKIIGFPDFFAVGPIWELHQEVGRKNRHEWLKDHLNYSDDYFEEVYENRFSKTLAEIERLNGEVPIVIWTAENSNEQTGLRYLVYLLKEKKNDVFVINTTLAFQELFNTPEFGCLDIHTGEVNGEQLKKIYQANLSAPLTDEDRTRFEREWIELSESKGLVRIWENHKINNVTEGHFDDYIVNTARKLHAMQGEKDFMKSARLIGEIYGQYNQLGDAFIEYRVRSLIYKGVFEIKGIPKAIRYYSVKLR</sequence>
<accession>A0A318TXZ5</accession>
<organism evidence="3 4">
    <name type="scientific">Ureibacillus chungkukjangi</name>
    <dbReference type="NCBI Taxonomy" id="1202712"/>
    <lineage>
        <taxon>Bacteria</taxon>
        <taxon>Bacillati</taxon>
        <taxon>Bacillota</taxon>
        <taxon>Bacilli</taxon>
        <taxon>Bacillales</taxon>
        <taxon>Caryophanaceae</taxon>
        <taxon>Ureibacillus</taxon>
    </lineage>
</organism>
<protein>
    <submittedName>
        <fullName evidence="3">Uncharacterized protein DUF3658</fullName>
    </submittedName>
</protein>
<dbReference type="Proteomes" id="UP000247416">
    <property type="component" value="Unassembled WGS sequence"/>
</dbReference>
<evidence type="ECO:0000313" key="3">
    <source>
        <dbReference type="EMBL" id="PYF07878.1"/>
    </source>
</evidence>
<dbReference type="InterPro" id="IPR022123">
    <property type="entry name" value="DUF3658"/>
</dbReference>
<feature type="domain" description="DUF1835" evidence="1">
    <location>
        <begin position="69"/>
        <end position="187"/>
    </location>
</feature>
<dbReference type="InterPro" id="IPR014973">
    <property type="entry name" value="DUF1835"/>
</dbReference>
<comment type="caution">
    <text evidence="3">The sequence shown here is derived from an EMBL/GenBank/DDBJ whole genome shotgun (WGS) entry which is preliminary data.</text>
</comment>
<evidence type="ECO:0000313" key="4">
    <source>
        <dbReference type="Proteomes" id="UP000247416"/>
    </source>
</evidence>
<dbReference type="RefSeq" id="WP_235867561.1">
    <property type="nucleotide sequence ID" value="NZ_PYWJ01000002.1"/>
</dbReference>
<name>A0A318TXZ5_9BACL</name>
<reference evidence="3 4" key="1">
    <citation type="submission" date="2018-06" db="EMBL/GenBank/DDBJ databases">
        <title>Genomic Encyclopedia of Archaeal and Bacterial Type Strains, Phase II (KMG-II): from individual species to whole genera.</title>
        <authorList>
            <person name="Goeker M."/>
        </authorList>
    </citation>
    <scope>NUCLEOTIDE SEQUENCE [LARGE SCALE GENOMIC DNA]</scope>
    <source>
        <strain evidence="3 4">KACC 16626</strain>
    </source>
</reference>
<dbReference type="Pfam" id="PF12395">
    <property type="entry name" value="DUF3658"/>
    <property type="match status" value="1"/>
</dbReference>
<feature type="domain" description="DUF3658" evidence="2">
    <location>
        <begin position="224"/>
        <end position="332"/>
    </location>
</feature>
<dbReference type="EMBL" id="QJTJ01000003">
    <property type="protein sequence ID" value="PYF07878.1"/>
    <property type="molecule type" value="Genomic_DNA"/>
</dbReference>
<dbReference type="Pfam" id="PF08874">
    <property type="entry name" value="DUF1835"/>
    <property type="match status" value="1"/>
</dbReference>
<proteinExistence type="predicted"/>
<evidence type="ECO:0000259" key="1">
    <source>
        <dbReference type="Pfam" id="PF08874"/>
    </source>
</evidence>